<dbReference type="Proteomes" id="UP000310685">
    <property type="component" value="Unassembled WGS sequence"/>
</dbReference>
<dbReference type="EMBL" id="SPRX01000028">
    <property type="protein sequence ID" value="TIC64931.1"/>
    <property type="molecule type" value="Genomic_DNA"/>
</dbReference>
<dbReference type="EMBL" id="SPRO01000022">
    <property type="protein sequence ID" value="TIC29972.1"/>
    <property type="molecule type" value="Genomic_DNA"/>
</dbReference>
<dbReference type="Proteomes" id="UP000310708">
    <property type="component" value="Unassembled WGS sequence"/>
</dbReference>
<comment type="caution">
    <text evidence="2">The sequence shown here is derived from an EMBL/GenBank/DDBJ whole genome shotgun (WGS) entry which is preliminary data.</text>
</comment>
<evidence type="ECO:0000313" key="5">
    <source>
        <dbReference type="EMBL" id="TIC64931.1"/>
    </source>
</evidence>
<evidence type="ECO:0000313" key="9">
    <source>
        <dbReference type="Proteomes" id="UP000310685"/>
    </source>
</evidence>
<proteinExistence type="predicted"/>
<dbReference type="OrthoDB" id="2306919at2759"/>
<evidence type="ECO:0000313" key="4">
    <source>
        <dbReference type="EMBL" id="TIC64260.1"/>
    </source>
</evidence>
<organism evidence="2 7">
    <name type="scientific">Wallemia mellicola</name>
    <dbReference type="NCBI Taxonomy" id="1708541"/>
    <lineage>
        <taxon>Eukaryota</taxon>
        <taxon>Fungi</taxon>
        <taxon>Dikarya</taxon>
        <taxon>Basidiomycota</taxon>
        <taxon>Wallemiomycotina</taxon>
        <taxon>Wallemiomycetes</taxon>
        <taxon>Wallemiales</taxon>
        <taxon>Wallemiaceae</taxon>
        <taxon>Wallemia</taxon>
    </lineage>
</organism>
<evidence type="ECO:0000313" key="7">
    <source>
        <dbReference type="Proteomes" id="UP000305647"/>
    </source>
</evidence>
<accession>A0A4T0N6X7</accession>
<dbReference type="AlphaFoldDB" id="A0A4T0N6X7"/>
<reference evidence="6 7" key="1">
    <citation type="submission" date="2019-03" db="EMBL/GenBank/DDBJ databases">
        <title>Sequencing 25 genomes of Wallemia mellicola.</title>
        <authorList>
            <person name="Gostincar C."/>
        </authorList>
    </citation>
    <scope>NUCLEOTIDE SEQUENCE [LARGE SCALE GENOMIC DNA]</scope>
    <source>
        <strain evidence="4 8">EXF-1274</strain>
        <strain evidence="3 6">EXF-1277</strain>
        <strain evidence="1 9">EXF-6152</strain>
        <strain evidence="5 10">EXF-757</strain>
        <strain evidence="2 7">EXF-8738</strain>
    </source>
</reference>
<dbReference type="Proteomes" id="UP000305362">
    <property type="component" value="Unassembled WGS sequence"/>
</dbReference>
<protein>
    <submittedName>
        <fullName evidence="2">Uncharacterized protein</fullName>
    </submittedName>
</protein>
<sequence>MTRTITTIYDQLSQRDPYPPLNLDQEVYYPPLTDEINRLDASQHVKAALHMLNDDIQRAHYFAEMNQGDPLLDYLHALVHRREGDFWNSKWWFARVQHPLIKKIYTGKLYPEKVVDKIEELEVTNDPEARKILENLQYNELCSIAMTAIENKLYD</sequence>
<dbReference type="Proteomes" id="UP000305647">
    <property type="component" value="Unassembled WGS sequence"/>
</dbReference>
<dbReference type="Proteomes" id="UP000309601">
    <property type="component" value="Unassembled WGS sequence"/>
</dbReference>
<gene>
    <name evidence="5" type="ORF">E3Q01_02421</name>
    <name evidence="4" type="ORF">E3Q02_02724</name>
    <name evidence="3" type="ORF">E3Q03_03820</name>
    <name evidence="2" type="ORF">E3Q10_02295</name>
    <name evidence="1" type="ORF">E3Q22_02808</name>
</gene>
<evidence type="ECO:0000313" key="2">
    <source>
        <dbReference type="EMBL" id="TIC29972.1"/>
    </source>
</evidence>
<evidence type="ECO:0000313" key="1">
    <source>
        <dbReference type="EMBL" id="TIB78068.1"/>
    </source>
</evidence>
<evidence type="ECO:0000313" key="6">
    <source>
        <dbReference type="Proteomes" id="UP000305362"/>
    </source>
</evidence>
<name>A0A4T0N6X7_9BASI</name>
<evidence type="ECO:0000313" key="3">
    <source>
        <dbReference type="EMBL" id="TIC59450.1"/>
    </source>
</evidence>
<dbReference type="EMBL" id="SPRC01000029">
    <property type="protein sequence ID" value="TIB78068.1"/>
    <property type="molecule type" value="Genomic_DNA"/>
</dbReference>
<dbReference type="EMBL" id="SPRV01000062">
    <property type="protein sequence ID" value="TIC59450.1"/>
    <property type="molecule type" value="Genomic_DNA"/>
</dbReference>
<dbReference type="OMA" id="RREPDYW"/>
<evidence type="ECO:0000313" key="8">
    <source>
        <dbReference type="Proteomes" id="UP000309601"/>
    </source>
</evidence>
<evidence type="ECO:0000313" key="10">
    <source>
        <dbReference type="Proteomes" id="UP000310708"/>
    </source>
</evidence>
<dbReference type="EMBL" id="SPRW01000029">
    <property type="protein sequence ID" value="TIC64260.1"/>
    <property type="molecule type" value="Genomic_DNA"/>
</dbReference>